<feature type="region of interest" description="Disordered" evidence="1">
    <location>
        <begin position="303"/>
        <end position="383"/>
    </location>
</feature>
<gene>
    <name evidence="2" type="ORF">Dda_5419</name>
</gene>
<feature type="compositionally biased region" description="Polar residues" evidence="1">
    <location>
        <begin position="303"/>
        <end position="323"/>
    </location>
</feature>
<comment type="caution">
    <text evidence="2">The sequence shown here is derived from an EMBL/GenBank/DDBJ whole genome shotgun (WGS) entry which is preliminary data.</text>
</comment>
<dbReference type="EMBL" id="JAQGDS010000006">
    <property type="protein sequence ID" value="KAJ6259778.1"/>
    <property type="molecule type" value="Genomic_DNA"/>
</dbReference>
<dbReference type="Proteomes" id="UP001221413">
    <property type="component" value="Unassembled WGS sequence"/>
</dbReference>
<feature type="region of interest" description="Disordered" evidence="1">
    <location>
        <begin position="498"/>
        <end position="519"/>
    </location>
</feature>
<evidence type="ECO:0000313" key="2">
    <source>
        <dbReference type="EMBL" id="KAJ6259778.1"/>
    </source>
</evidence>
<sequence>MSSIRMEQRGGRFFLIKSKSPSDGAPPPSAPPSTAASMEPPSQAGDSAITASSGMPDMETTSKVPSKDSKSISSASSNETGRPKSPLVRRRAAINPSKGKVKVISKQEPLAGPSNRESPSGVEQEEMAPAVNATESQPQSLSLPPYRKSESELVQIVVRQLPKKPKGHRRTREPGALDNQAQKPLKLRKSHNNQAQTPPQFPKLHNNRVKTPPQLSESHEREVQNPLQLSKPHNRKAQNLLKFNERLDNQAQNLLQFQKPPDSRVQNPLQSQKPHNNRTQSLLQLDEPHDKEVQNPLQRLNKQAQSPLQVSEPHGNQAQTPLQLSEHDKQAQEPLQFSEPHDSQVQGPLQPNRPDDSQPQELEPPLNSTPPQENRDANAPLPLDEEGYECDIEMTDDNPPQLRLPPVVEVPSYEGTPSSATATGAAPTAISEPATTLVLPNEEELFASRLLLGFRYSNLPQPERTVFVDDMLQDWADDMQDRLPDYVLPRRVEQHLEEHRLRKAQAPAPAVEPKGPTGA</sequence>
<evidence type="ECO:0000313" key="3">
    <source>
        <dbReference type="Proteomes" id="UP001221413"/>
    </source>
</evidence>
<feature type="compositionally biased region" description="Low complexity" evidence="1">
    <location>
        <begin position="32"/>
        <end position="42"/>
    </location>
</feature>
<protein>
    <submittedName>
        <fullName evidence="2">Uncharacterized protein</fullName>
    </submittedName>
</protein>
<dbReference type="AlphaFoldDB" id="A0AAD6NK76"/>
<feature type="region of interest" description="Disordered" evidence="1">
    <location>
        <begin position="1"/>
        <end position="245"/>
    </location>
</feature>
<feature type="compositionally biased region" description="Basic residues" evidence="1">
    <location>
        <begin position="161"/>
        <end position="171"/>
    </location>
</feature>
<feature type="compositionally biased region" description="Polar residues" evidence="1">
    <location>
        <begin position="264"/>
        <end position="278"/>
    </location>
</feature>
<organism evidence="2 3">
    <name type="scientific">Drechslerella dactyloides</name>
    <name type="common">Nematode-trapping fungus</name>
    <name type="synonym">Arthrobotrys dactyloides</name>
    <dbReference type="NCBI Taxonomy" id="74499"/>
    <lineage>
        <taxon>Eukaryota</taxon>
        <taxon>Fungi</taxon>
        <taxon>Dikarya</taxon>
        <taxon>Ascomycota</taxon>
        <taxon>Pezizomycotina</taxon>
        <taxon>Orbiliomycetes</taxon>
        <taxon>Orbiliales</taxon>
        <taxon>Orbiliaceae</taxon>
        <taxon>Drechslerella</taxon>
    </lineage>
</organism>
<keyword evidence="3" id="KW-1185">Reference proteome</keyword>
<reference evidence="2" key="1">
    <citation type="submission" date="2023-01" db="EMBL/GenBank/DDBJ databases">
        <title>The chitinases involved in constricting ring structure development in the nematode-trapping fungus Drechslerella dactyloides.</title>
        <authorList>
            <person name="Wang R."/>
            <person name="Zhang L."/>
            <person name="Tang P."/>
            <person name="Li S."/>
            <person name="Liang L."/>
        </authorList>
    </citation>
    <scope>NUCLEOTIDE SEQUENCE</scope>
    <source>
        <strain evidence="2">YMF1.00031</strain>
    </source>
</reference>
<accession>A0AAD6NK76</accession>
<feature type="region of interest" description="Disordered" evidence="1">
    <location>
        <begin position="259"/>
        <end position="278"/>
    </location>
</feature>
<name>A0AAD6NK76_DREDA</name>
<evidence type="ECO:0000256" key="1">
    <source>
        <dbReference type="SAM" id="MobiDB-lite"/>
    </source>
</evidence>
<feature type="compositionally biased region" description="Basic and acidic residues" evidence="1">
    <location>
        <begin position="1"/>
        <end position="10"/>
    </location>
</feature>
<proteinExistence type="predicted"/>
<feature type="compositionally biased region" description="Polar residues" evidence="1">
    <location>
        <begin position="133"/>
        <end position="142"/>
    </location>
</feature>